<comment type="caution">
    <text evidence="1">The sequence shown here is derived from an EMBL/GenBank/DDBJ whole genome shotgun (WGS) entry which is preliminary data.</text>
</comment>
<keyword evidence="2" id="KW-1185">Reference proteome</keyword>
<evidence type="ECO:0000313" key="1">
    <source>
        <dbReference type="EMBL" id="MFC1443811.1"/>
    </source>
</evidence>
<accession>A0ABV6XZY1</accession>
<evidence type="ECO:0000313" key="2">
    <source>
        <dbReference type="Proteomes" id="UP001592581"/>
    </source>
</evidence>
<protein>
    <submittedName>
        <fullName evidence="1">Uncharacterized protein</fullName>
    </submittedName>
</protein>
<name>A0ABV6XZY1_9ACTN</name>
<dbReference type="Proteomes" id="UP001592581">
    <property type="component" value="Unassembled WGS sequence"/>
</dbReference>
<dbReference type="RefSeq" id="WP_380568698.1">
    <property type="nucleotide sequence ID" value="NZ_JBEUKS010000019.1"/>
</dbReference>
<reference evidence="1 2" key="1">
    <citation type="submission" date="2024-06" db="EMBL/GenBank/DDBJ databases">
        <authorList>
            <person name="Lee S.D."/>
        </authorList>
    </citation>
    <scope>NUCLEOTIDE SEQUENCE [LARGE SCALE GENOMIC DNA]</scope>
    <source>
        <strain evidence="1 2">N1-10</strain>
    </source>
</reference>
<proteinExistence type="predicted"/>
<gene>
    <name evidence="1" type="ORF">ABUW04_36805</name>
</gene>
<dbReference type="EMBL" id="JBEUKS010000019">
    <property type="protein sequence ID" value="MFC1443811.1"/>
    <property type="molecule type" value="Genomic_DNA"/>
</dbReference>
<organism evidence="1 2">
    <name type="scientific">Streptacidiphilus jeojiensis</name>
    <dbReference type="NCBI Taxonomy" id="3229225"/>
    <lineage>
        <taxon>Bacteria</taxon>
        <taxon>Bacillati</taxon>
        <taxon>Actinomycetota</taxon>
        <taxon>Actinomycetes</taxon>
        <taxon>Kitasatosporales</taxon>
        <taxon>Streptomycetaceae</taxon>
        <taxon>Streptacidiphilus</taxon>
    </lineage>
</organism>
<sequence>MAQTAIPIRTTGDHDLDGVTVKYAWVVTVTAWNAADAFRELAQQAQAEGAHCVTGARLVCNPHNNSWTAYGTGEILAPRDR</sequence>